<proteinExistence type="predicted"/>
<organism evidence="1 2">
    <name type="scientific">Parastrongyloides trichosuri</name>
    <name type="common">Possum-specific nematode worm</name>
    <dbReference type="NCBI Taxonomy" id="131310"/>
    <lineage>
        <taxon>Eukaryota</taxon>
        <taxon>Metazoa</taxon>
        <taxon>Ecdysozoa</taxon>
        <taxon>Nematoda</taxon>
        <taxon>Chromadorea</taxon>
        <taxon>Rhabditida</taxon>
        <taxon>Tylenchina</taxon>
        <taxon>Panagrolaimomorpha</taxon>
        <taxon>Strongyloidoidea</taxon>
        <taxon>Strongyloididae</taxon>
        <taxon>Parastrongyloides</taxon>
    </lineage>
</organism>
<accession>A0A0N4ZYD6</accession>
<dbReference type="WBParaSite" id="PTRK_0001380700.1">
    <property type="protein sequence ID" value="PTRK_0001380700.1"/>
    <property type="gene ID" value="PTRK_0001380700"/>
</dbReference>
<evidence type="ECO:0000313" key="2">
    <source>
        <dbReference type="WBParaSite" id="PTRK_0001380700.1"/>
    </source>
</evidence>
<dbReference type="AlphaFoldDB" id="A0A0N4ZYD6"/>
<name>A0A0N4ZYD6_PARTI</name>
<reference evidence="2" key="1">
    <citation type="submission" date="2017-02" db="UniProtKB">
        <authorList>
            <consortium name="WormBaseParasite"/>
        </authorList>
    </citation>
    <scope>IDENTIFICATION</scope>
</reference>
<evidence type="ECO:0000313" key="1">
    <source>
        <dbReference type="Proteomes" id="UP000038045"/>
    </source>
</evidence>
<sequence>MRYCEDMVNVGCYDDYKVRCYPTSRPRRDYCYTGGSGRRYDVLYEVTEYVKDGYKYRDFRFGSDKEARRFHENPAAFIDEYKRLSSSDGCKCDGRYYVDSYYDKYSYYQPKQYIIYDTSRYSYDPCRRRSHSYDYCGFSSGQRRDGYRYYYDDRYYGDYYRKGYPKDYGTRIYTKDFGGAKTYTRDICATGTCGVCRSCRPYPPASHALCNYCD</sequence>
<keyword evidence="1" id="KW-1185">Reference proteome</keyword>
<protein>
    <submittedName>
        <fullName evidence="2">GON domain-containing protein</fullName>
    </submittedName>
</protein>
<dbReference type="Proteomes" id="UP000038045">
    <property type="component" value="Unplaced"/>
</dbReference>